<reference evidence="5 6" key="1">
    <citation type="submission" date="2024-09" db="EMBL/GenBank/DDBJ databases">
        <title>The Natural Products Discovery Center: Release of the First 8490 Sequenced Strains for Exploring Actinobacteria Biosynthetic Diversity.</title>
        <authorList>
            <person name="Kalkreuter E."/>
            <person name="Kautsar S.A."/>
            <person name="Yang D."/>
            <person name="Bader C.D."/>
            <person name="Teijaro C.N."/>
            <person name="Fluegel L."/>
            <person name="Davis C.M."/>
            <person name="Simpson J.R."/>
            <person name="Lauterbach L."/>
            <person name="Steele A.D."/>
            <person name="Gui C."/>
            <person name="Meng S."/>
            <person name="Li G."/>
            <person name="Viehrig K."/>
            <person name="Ye F."/>
            <person name="Su P."/>
            <person name="Kiefer A.F."/>
            <person name="Nichols A."/>
            <person name="Cepeda A.J."/>
            <person name="Yan W."/>
            <person name="Fan B."/>
            <person name="Jiang Y."/>
            <person name="Adhikari A."/>
            <person name="Zheng C.-J."/>
            <person name="Schuster L."/>
            <person name="Cowan T.M."/>
            <person name="Smanski M.J."/>
            <person name="Chevrette M.G."/>
            <person name="De Carvalho L.P.S."/>
            <person name="Shen B."/>
        </authorList>
    </citation>
    <scope>NUCLEOTIDE SEQUENCE [LARGE SCALE GENOMIC DNA]</scope>
    <source>
        <strain evidence="5 6">NPDC056472</strain>
    </source>
</reference>
<evidence type="ECO:0000256" key="1">
    <source>
        <dbReference type="ARBA" id="ARBA00023125"/>
    </source>
</evidence>
<dbReference type="InterPro" id="IPR041678">
    <property type="entry name" value="TetR_C_16"/>
</dbReference>
<dbReference type="Pfam" id="PF17920">
    <property type="entry name" value="TetR_C_16"/>
    <property type="match status" value="1"/>
</dbReference>
<keyword evidence="1 2" id="KW-0238">DNA-binding</keyword>
<dbReference type="EMBL" id="JBHTRV010000024">
    <property type="protein sequence ID" value="MFE5983488.1"/>
    <property type="molecule type" value="Genomic_DNA"/>
</dbReference>
<feature type="domain" description="HTH tetR-type" evidence="4">
    <location>
        <begin position="76"/>
        <end position="136"/>
    </location>
</feature>
<keyword evidence="6" id="KW-1185">Reference proteome</keyword>
<dbReference type="InterPro" id="IPR009057">
    <property type="entry name" value="Homeodomain-like_sf"/>
</dbReference>
<evidence type="ECO:0000256" key="3">
    <source>
        <dbReference type="SAM" id="MobiDB-lite"/>
    </source>
</evidence>
<proteinExistence type="predicted"/>
<dbReference type="PROSITE" id="PS50977">
    <property type="entry name" value="HTH_TETR_2"/>
    <property type="match status" value="1"/>
</dbReference>
<evidence type="ECO:0000259" key="4">
    <source>
        <dbReference type="PROSITE" id="PS50977"/>
    </source>
</evidence>
<evidence type="ECO:0000313" key="6">
    <source>
        <dbReference type="Proteomes" id="UP001600424"/>
    </source>
</evidence>
<sequence>MSTTEEPNPLATADAAGTVRRERGDSSADGREAGNSPDGRKAGSYSPTGDGGAGNSPTEDREVGNSPTDGGEAGPETGREAILRAARRAFTLKPYAEVTMRGIAAAAGVSPSLIVKRFGSKEALFNTVVDFRPAAAELFDAPLTDLGRHLVLTMVDLRDRLRGDPLLRVVFSLGIEDERTLLRARFRERVTDHLTGILAGPDARLRAELIAGQLLGLGATLSLHRPDGATAHTTAERLADLYAPGIQQLVERS</sequence>
<dbReference type="PANTHER" id="PTHR30055:SF235">
    <property type="entry name" value="TRANSCRIPTIONAL REGULATORY PROTEIN"/>
    <property type="match status" value="1"/>
</dbReference>
<dbReference type="Gene3D" id="1.10.357.10">
    <property type="entry name" value="Tetracycline Repressor, domain 2"/>
    <property type="match status" value="1"/>
</dbReference>
<feature type="compositionally biased region" description="Basic and acidic residues" evidence="3">
    <location>
        <begin position="19"/>
        <end position="32"/>
    </location>
</feature>
<dbReference type="InterPro" id="IPR001647">
    <property type="entry name" value="HTH_TetR"/>
</dbReference>
<organism evidence="5 6">
    <name type="scientific">Streptomyces wedmorensis</name>
    <dbReference type="NCBI Taxonomy" id="43759"/>
    <lineage>
        <taxon>Bacteria</taxon>
        <taxon>Bacillati</taxon>
        <taxon>Actinomycetota</taxon>
        <taxon>Actinomycetes</taxon>
        <taxon>Kitasatosporales</taxon>
        <taxon>Streptomycetaceae</taxon>
        <taxon>Streptomyces</taxon>
    </lineage>
</organism>
<evidence type="ECO:0000313" key="5">
    <source>
        <dbReference type="EMBL" id="MFE5983488.1"/>
    </source>
</evidence>
<dbReference type="InterPro" id="IPR036271">
    <property type="entry name" value="Tet_transcr_reg_TetR-rel_C_sf"/>
</dbReference>
<feature type="DNA-binding region" description="H-T-H motif" evidence="2">
    <location>
        <begin position="99"/>
        <end position="118"/>
    </location>
</feature>
<dbReference type="PANTHER" id="PTHR30055">
    <property type="entry name" value="HTH-TYPE TRANSCRIPTIONAL REGULATOR RUTR"/>
    <property type="match status" value="1"/>
</dbReference>
<evidence type="ECO:0000256" key="2">
    <source>
        <dbReference type="PROSITE-ProRule" id="PRU00335"/>
    </source>
</evidence>
<accession>A0ABW6J0N8</accession>
<dbReference type="SUPFAM" id="SSF48498">
    <property type="entry name" value="Tetracyclin repressor-like, C-terminal domain"/>
    <property type="match status" value="1"/>
</dbReference>
<dbReference type="Proteomes" id="UP001600424">
    <property type="component" value="Unassembled WGS sequence"/>
</dbReference>
<comment type="caution">
    <text evidence="5">The sequence shown here is derived from an EMBL/GenBank/DDBJ whole genome shotgun (WGS) entry which is preliminary data.</text>
</comment>
<gene>
    <name evidence="5" type="ORF">ACFQ63_27765</name>
</gene>
<dbReference type="InterPro" id="IPR050109">
    <property type="entry name" value="HTH-type_TetR-like_transc_reg"/>
</dbReference>
<dbReference type="RefSeq" id="WP_386249251.1">
    <property type="nucleotide sequence ID" value="NZ_JBHTRV010000024.1"/>
</dbReference>
<feature type="region of interest" description="Disordered" evidence="3">
    <location>
        <begin position="1"/>
        <end position="76"/>
    </location>
</feature>
<protein>
    <submittedName>
        <fullName evidence="5">TetR family transcriptional regulator</fullName>
    </submittedName>
</protein>
<dbReference type="SUPFAM" id="SSF46689">
    <property type="entry name" value="Homeodomain-like"/>
    <property type="match status" value="1"/>
</dbReference>
<dbReference type="Pfam" id="PF00440">
    <property type="entry name" value="TetR_N"/>
    <property type="match status" value="1"/>
</dbReference>
<name>A0ABW6J0N8_STRWE</name>